<sequence>MALERDTLRHISIRAHHHRLVVNLAKIKAENCGQEELARCARPFQVLQSSTDLSIATKKEELDKICP</sequence>
<evidence type="ECO:0000313" key="1">
    <source>
        <dbReference type="EMBL" id="EDS36049.1"/>
    </source>
</evidence>
<dbReference type="OrthoDB" id="10051804at2759"/>
<evidence type="ECO:0000313" key="2">
    <source>
        <dbReference type="EnsemblMetazoa" id="CPIJ011664-PA"/>
    </source>
</evidence>
<dbReference type="HOGENOM" id="CLU_2814962_0_0_1"/>
<reference evidence="2" key="2">
    <citation type="submission" date="2020-05" db="UniProtKB">
        <authorList>
            <consortium name="EnsemblMetazoa"/>
        </authorList>
    </citation>
    <scope>IDENTIFICATION</scope>
    <source>
        <strain evidence="2">JHB</strain>
    </source>
</reference>
<proteinExistence type="predicted"/>
<keyword evidence="3" id="KW-1185">Reference proteome</keyword>
<gene>
    <name evidence="2" type="primary">6044186</name>
    <name evidence="1" type="ORF">CpipJ_CPIJ011664</name>
</gene>
<dbReference type="InParanoid" id="B0WWF7"/>
<dbReference type="AlphaFoldDB" id="B0WWF7"/>
<protein>
    <submittedName>
        <fullName evidence="1 2">Uncharacterized protein</fullName>
    </submittedName>
</protein>
<reference evidence="1" key="1">
    <citation type="submission" date="2007-03" db="EMBL/GenBank/DDBJ databases">
        <title>Annotation of Culex pipiens quinquefasciatus.</title>
        <authorList>
            <consortium name="The Broad Institute Genome Sequencing Platform"/>
            <person name="Atkinson P.W."/>
            <person name="Hemingway J."/>
            <person name="Christensen B.M."/>
            <person name="Higgs S."/>
            <person name="Kodira C."/>
            <person name="Hannick L."/>
            <person name="Megy K."/>
            <person name="O'Leary S."/>
            <person name="Pearson M."/>
            <person name="Haas B.J."/>
            <person name="Mauceli E."/>
            <person name="Wortman J.R."/>
            <person name="Lee N.H."/>
            <person name="Guigo R."/>
            <person name="Stanke M."/>
            <person name="Alvarado L."/>
            <person name="Amedeo P."/>
            <person name="Antoine C.H."/>
            <person name="Arensburger P."/>
            <person name="Bidwell S.L."/>
            <person name="Crawford M."/>
            <person name="Camaro F."/>
            <person name="Devon K."/>
            <person name="Engels R."/>
            <person name="Hammond M."/>
            <person name="Howarth C."/>
            <person name="Koehrsen M."/>
            <person name="Lawson D."/>
            <person name="Montgomery P."/>
            <person name="Nene V."/>
            <person name="Nusbaum C."/>
            <person name="Puiu D."/>
            <person name="Romero-Severson J."/>
            <person name="Severson D.W."/>
            <person name="Shumway M."/>
            <person name="Sisk P."/>
            <person name="Stolte C."/>
            <person name="Zeng Q."/>
            <person name="Eisenstadt E."/>
            <person name="Fraser-Liggett C."/>
            <person name="Strausberg R."/>
            <person name="Galagan J."/>
            <person name="Birren B."/>
            <person name="Collins F.H."/>
        </authorList>
    </citation>
    <scope>NUCLEOTIDE SEQUENCE [LARGE SCALE GENOMIC DNA]</scope>
    <source>
        <strain evidence="1">JHB</strain>
    </source>
</reference>
<dbReference type="VEuPathDB" id="VectorBase:CQUJHB013798"/>
<dbReference type="EnsemblMetazoa" id="CPIJ011664-RA">
    <property type="protein sequence ID" value="CPIJ011664-PA"/>
    <property type="gene ID" value="CPIJ011664"/>
</dbReference>
<accession>B0WWF7</accession>
<name>B0WWF7_CULQU</name>
<dbReference type="VEuPathDB" id="VectorBase:CPIJ011664"/>
<dbReference type="KEGG" id="cqu:CpipJ_CPIJ011664"/>
<dbReference type="Proteomes" id="UP000002320">
    <property type="component" value="Unassembled WGS sequence"/>
</dbReference>
<evidence type="ECO:0000313" key="3">
    <source>
        <dbReference type="Proteomes" id="UP000002320"/>
    </source>
</evidence>
<dbReference type="EMBL" id="DS232145">
    <property type="protein sequence ID" value="EDS36049.1"/>
    <property type="molecule type" value="Genomic_DNA"/>
</dbReference>
<organism>
    <name type="scientific">Culex quinquefasciatus</name>
    <name type="common">Southern house mosquito</name>
    <name type="synonym">Culex pungens</name>
    <dbReference type="NCBI Taxonomy" id="7176"/>
    <lineage>
        <taxon>Eukaryota</taxon>
        <taxon>Metazoa</taxon>
        <taxon>Ecdysozoa</taxon>
        <taxon>Arthropoda</taxon>
        <taxon>Hexapoda</taxon>
        <taxon>Insecta</taxon>
        <taxon>Pterygota</taxon>
        <taxon>Neoptera</taxon>
        <taxon>Endopterygota</taxon>
        <taxon>Diptera</taxon>
        <taxon>Nematocera</taxon>
        <taxon>Culicoidea</taxon>
        <taxon>Culicidae</taxon>
        <taxon>Culicinae</taxon>
        <taxon>Culicini</taxon>
        <taxon>Culex</taxon>
        <taxon>Culex</taxon>
    </lineage>
</organism>